<dbReference type="GO" id="GO:0003712">
    <property type="term" value="F:transcription coregulator activity"/>
    <property type="evidence" value="ECO:0007669"/>
    <property type="project" value="InterPro"/>
</dbReference>
<dbReference type="Proteomes" id="UP001152795">
    <property type="component" value="Unassembled WGS sequence"/>
</dbReference>
<dbReference type="GO" id="GO:0000124">
    <property type="term" value="C:SAGA complex"/>
    <property type="evidence" value="ECO:0007669"/>
    <property type="project" value="InterPro"/>
</dbReference>
<dbReference type="InterPro" id="IPR046468">
    <property type="entry name" value="Spt20-like_SEP"/>
</dbReference>
<sequence length="215" mass="24799">MKITVLVLLIYYLYFRQSLLERLLDCFVDSVEGAPSDKRFRHGVHLLDKVVLQDNLSTLIVNFHPVNEGYSLKLKSPSGTESETIRLPYEETEFLDYLDAQQLPPMLVDLLEKSKANVFYNGCVIVEVRDYRCCVNPSSYDTSYVLLRPTCQTLVADVNALTCEGEWREEEKINLEAELLLKTQSPLCLDPSPEVFNVVNQMHFHKNKYRSTLLQ</sequence>
<dbReference type="PANTHER" id="PTHR13526:SF8">
    <property type="entry name" value="TRANSCRIPTION FACTOR SPT20 HOMOLOG"/>
    <property type="match status" value="1"/>
</dbReference>
<comment type="similarity">
    <text evidence="1">Belongs to the SPT20 family.</text>
</comment>
<reference evidence="3" key="1">
    <citation type="submission" date="2020-04" db="EMBL/GenBank/DDBJ databases">
        <authorList>
            <person name="Alioto T."/>
            <person name="Alioto T."/>
            <person name="Gomez Garrido J."/>
        </authorList>
    </citation>
    <scope>NUCLEOTIDE SEQUENCE</scope>
    <source>
        <strain evidence="3">A484AB</strain>
    </source>
</reference>
<dbReference type="EMBL" id="CACRXK020015224">
    <property type="protein sequence ID" value="CAB4028073.1"/>
    <property type="molecule type" value="Genomic_DNA"/>
</dbReference>
<gene>
    <name evidence="3" type="ORF">PACLA_8A023494</name>
</gene>
<dbReference type="GO" id="GO:0006357">
    <property type="term" value="P:regulation of transcription by RNA polymerase II"/>
    <property type="evidence" value="ECO:0007669"/>
    <property type="project" value="TreeGrafter"/>
</dbReference>
<keyword evidence="4" id="KW-1185">Reference proteome</keyword>
<dbReference type="AlphaFoldDB" id="A0A7D9JEG3"/>
<name>A0A7D9JEG3_PARCT</name>
<dbReference type="InterPro" id="IPR021950">
    <property type="entry name" value="Spt20"/>
</dbReference>
<protein>
    <submittedName>
        <fullName evidence="3">Transcription factor SPT20 homolog</fullName>
    </submittedName>
</protein>
<accession>A0A7D9JEG3</accession>
<dbReference type="Pfam" id="PF12090">
    <property type="entry name" value="Spt20_SEP"/>
    <property type="match status" value="1"/>
</dbReference>
<evidence type="ECO:0000256" key="1">
    <source>
        <dbReference type="ARBA" id="ARBA00009112"/>
    </source>
</evidence>
<feature type="non-terminal residue" evidence="3">
    <location>
        <position position="215"/>
    </location>
</feature>
<evidence type="ECO:0000313" key="4">
    <source>
        <dbReference type="Proteomes" id="UP001152795"/>
    </source>
</evidence>
<comment type="caution">
    <text evidence="3">The sequence shown here is derived from an EMBL/GenBank/DDBJ whole genome shotgun (WGS) entry which is preliminary data.</text>
</comment>
<evidence type="ECO:0000259" key="2">
    <source>
        <dbReference type="Pfam" id="PF12090"/>
    </source>
</evidence>
<organism evidence="3 4">
    <name type="scientific">Paramuricea clavata</name>
    <name type="common">Red gorgonian</name>
    <name type="synonym">Violescent sea-whip</name>
    <dbReference type="NCBI Taxonomy" id="317549"/>
    <lineage>
        <taxon>Eukaryota</taxon>
        <taxon>Metazoa</taxon>
        <taxon>Cnidaria</taxon>
        <taxon>Anthozoa</taxon>
        <taxon>Octocorallia</taxon>
        <taxon>Malacalcyonacea</taxon>
        <taxon>Plexauridae</taxon>
        <taxon>Paramuricea</taxon>
    </lineage>
</organism>
<feature type="domain" description="Spt20-like SEP" evidence="2">
    <location>
        <begin position="54"/>
        <end position="202"/>
    </location>
</feature>
<proteinExistence type="inferred from homology"/>
<evidence type="ECO:0000313" key="3">
    <source>
        <dbReference type="EMBL" id="CAB4028073.1"/>
    </source>
</evidence>
<dbReference type="OrthoDB" id="1932706at2759"/>
<dbReference type="PANTHER" id="PTHR13526">
    <property type="entry name" value="TRANSCRIPTION FACTOR SPT20 HOMOLOG"/>
    <property type="match status" value="1"/>
</dbReference>